<protein>
    <submittedName>
        <fullName evidence="4">Peptidase S1 domain-containing protein</fullName>
    </submittedName>
</protein>
<dbReference type="InterPro" id="IPR043504">
    <property type="entry name" value="Peptidase_S1_PA_chymotrypsin"/>
</dbReference>
<dbReference type="SMART" id="SM00020">
    <property type="entry name" value="Tryp_SPc"/>
    <property type="match status" value="1"/>
</dbReference>
<dbReference type="Gene3D" id="2.40.10.10">
    <property type="entry name" value="Trypsin-like serine proteases"/>
    <property type="match status" value="1"/>
</dbReference>
<accession>A0A183BPB0</accession>
<organism evidence="3 4">
    <name type="scientific">Globodera pallida</name>
    <name type="common">Potato cyst nematode worm</name>
    <name type="synonym">Heterodera pallida</name>
    <dbReference type="NCBI Taxonomy" id="36090"/>
    <lineage>
        <taxon>Eukaryota</taxon>
        <taxon>Metazoa</taxon>
        <taxon>Ecdysozoa</taxon>
        <taxon>Nematoda</taxon>
        <taxon>Chromadorea</taxon>
        <taxon>Rhabditida</taxon>
        <taxon>Tylenchina</taxon>
        <taxon>Tylenchomorpha</taxon>
        <taxon>Tylenchoidea</taxon>
        <taxon>Heteroderidae</taxon>
        <taxon>Heteroderinae</taxon>
        <taxon>Globodera</taxon>
    </lineage>
</organism>
<dbReference type="Pfam" id="PF00089">
    <property type="entry name" value="Trypsin"/>
    <property type="match status" value="1"/>
</dbReference>
<feature type="domain" description="Peptidase S1" evidence="2">
    <location>
        <begin position="315"/>
        <end position="553"/>
    </location>
</feature>
<sequence length="639" mass="71554">MVRLNCHPTLKSIIGLYQRSCELHGIVCSSLLLSEVGGLFLWPTFLDEDSAHYEMLPIILPKLRLKMNSKRLTRRKKIVLGMRIEQLSSIGGWGDEESAVDILYLFPHKNGMGVEATQQTLFVPEFSKFKKTYSLSLHKEELINYHAQLNKIIIGIDLHGKKFSLNAHGVQFLTTAQMCETIKTVDEIIYDRSSTTTFLFNHTGITDFVWPIHESLFIKLNWIKTEGFLGVGLSSIAMDYDPNFTSKIRAGLQIVNATGGQKPFRSNRDLSSRVDMERIGQQPPTIECEDLCGVRENLVLNVVRDTPSAESDTRTFGGHQLTAPFYPWVVFIKVYRKCKDAESPMFMTCTGVLITLRHVATAAHCVHWRKSLVAECDGRENMRNKTGFRLVKKEELFVSYGSNDMQETWIMGLSYTLNKRRGVSTICLSKKLKLWHGQIATVVGRGDGETVTLHSNGNMNELLVPIVSGDYCKKVLADNGIEYDADSFLCAGSKNRGILPGDCGGPLMVERGGLFYAAGLAVSSYSPPSLRNILPDSYTAVNEHCDFIAQSTLGEAKCLENEYTEHEVEAKCSNKFQSILYENYQATCSFIGSEDDEENEKVNGKHRHNSGFELGANKYLVSLIACDGTSGNSLRDWHI</sequence>
<evidence type="ECO:0000313" key="4">
    <source>
        <dbReference type="WBParaSite" id="GPLIN_000244600"/>
    </source>
</evidence>
<dbReference type="AlphaFoldDB" id="A0A183BPB0"/>
<proteinExistence type="predicted"/>
<reference evidence="3" key="1">
    <citation type="submission" date="2014-05" db="EMBL/GenBank/DDBJ databases">
        <title>The genome and life-stage specific transcriptomes of Globodera pallida elucidate key aspects of plant parasitism by a cyst nematode.</title>
        <authorList>
            <person name="Cotton J.A."/>
            <person name="Lilley C.J."/>
            <person name="Jones L.M."/>
            <person name="Kikuchi T."/>
            <person name="Reid A.J."/>
            <person name="Thorpe P."/>
            <person name="Tsai I.J."/>
            <person name="Beasley H."/>
            <person name="Blok V."/>
            <person name="Cock P.J.A."/>
            <person name="Van den Akker S.E."/>
            <person name="Holroyd N."/>
            <person name="Hunt M."/>
            <person name="Mantelin S."/>
            <person name="Naghra H."/>
            <person name="Pain A."/>
            <person name="Palomares-Rius J.E."/>
            <person name="Zarowiecki M."/>
            <person name="Berriman M."/>
            <person name="Jones J.T."/>
            <person name="Urwin P.E."/>
        </authorList>
    </citation>
    <scope>NUCLEOTIDE SEQUENCE [LARGE SCALE GENOMIC DNA]</scope>
    <source>
        <strain evidence="3">Lindley</strain>
    </source>
</reference>
<keyword evidence="1" id="KW-1015">Disulfide bond</keyword>
<evidence type="ECO:0000256" key="1">
    <source>
        <dbReference type="ARBA" id="ARBA00023157"/>
    </source>
</evidence>
<dbReference type="SUPFAM" id="SSF50494">
    <property type="entry name" value="Trypsin-like serine proteases"/>
    <property type="match status" value="1"/>
</dbReference>
<dbReference type="InterPro" id="IPR009003">
    <property type="entry name" value="Peptidase_S1_PA"/>
</dbReference>
<dbReference type="PANTHER" id="PTHR24253">
    <property type="entry name" value="TRANSMEMBRANE PROTEASE SERINE"/>
    <property type="match status" value="1"/>
</dbReference>
<evidence type="ECO:0000313" key="3">
    <source>
        <dbReference type="Proteomes" id="UP000050741"/>
    </source>
</evidence>
<reference evidence="4" key="2">
    <citation type="submission" date="2016-06" db="UniProtKB">
        <authorList>
            <consortium name="WormBaseParasite"/>
        </authorList>
    </citation>
    <scope>IDENTIFICATION</scope>
</reference>
<dbReference type="PROSITE" id="PS50240">
    <property type="entry name" value="TRYPSIN_DOM"/>
    <property type="match status" value="1"/>
</dbReference>
<name>A0A183BPB0_GLOPA</name>
<evidence type="ECO:0000259" key="2">
    <source>
        <dbReference type="PROSITE" id="PS50240"/>
    </source>
</evidence>
<dbReference type="GO" id="GO:0006508">
    <property type="term" value="P:proteolysis"/>
    <property type="evidence" value="ECO:0007669"/>
    <property type="project" value="InterPro"/>
</dbReference>
<dbReference type="InterPro" id="IPR001254">
    <property type="entry name" value="Trypsin_dom"/>
</dbReference>
<dbReference type="Proteomes" id="UP000050741">
    <property type="component" value="Unassembled WGS sequence"/>
</dbReference>
<dbReference type="PANTHER" id="PTHR24253:SF153">
    <property type="entry name" value="SERINE PROTEASE HEPSIN"/>
    <property type="match status" value="1"/>
</dbReference>
<dbReference type="WBParaSite" id="GPLIN_000244600">
    <property type="protein sequence ID" value="GPLIN_000244600"/>
    <property type="gene ID" value="GPLIN_000244600"/>
</dbReference>
<dbReference type="GO" id="GO:0004252">
    <property type="term" value="F:serine-type endopeptidase activity"/>
    <property type="evidence" value="ECO:0007669"/>
    <property type="project" value="InterPro"/>
</dbReference>
<keyword evidence="3" id="KW-1185">Reference proteome</keyword>